<evidence type="ECO:0000256" key="6">
    <source>
        <dbReference type="ARBA" id="ARBA00022553"/>
    </source>
</evidence>
<dbReference type="InterPro" id="IPR009000">
    <property type="entry name" value="Transl_B-barrel_sf"/>
</dbReference>
<feature type="region of interest" description="Disordered" evidence="9">
    <location>
        <begin position="450"/>
        <end position="569"/>
    </location>
</feature>
<evidence type="ECO:0000256" key="9">
    <source>
        <dbReference type="SAM" id="MobiDB-lite"/>
    </source>
</evidence>
<dbReference type="InterPro" id="IPR007504">
    <property type="entry name" value="H/ACA_rnp_Gar1/Naf1"/>
</dbReference>
<feature type="compositionally biased region" description="Acidic residues" evidence="9">
    <location>
        <begin position="474"/>
        <end position="485"/>
    </location>
</feature>
<feature type="compositionally biased region" description="Gly residues" evidence="9">
    <location>
        <begin position="542"/>
        <end position="552"/>
    </location>
</feature>
<organism evidence="10 11">
    <name type="scientific">Clydaea vesicula</name>
    <dbReference type="NCBI Taxonomy" id="447962"/>
    <lineage>
        <taxon>Eukaryota</taxon>
        <taxon>Fungi</taxon>
        <taxon>Fungi incertae sedis</taxon>
        <taxon>Chytridiomycota</taxon>
        <taxon>Chytridiomycota incertae sedis</taxon>
        <taxon>Chytridiomycetes</taxon>
        <taxon>Lobulomycetales</taxon>
        <taxon>Lobulomycetaceae</taxon>
        <taxon>Clydaea</taxon>
    </lineage>
</organism>
<protein>
    <recommendedName>
        <fullName evidence="3">H/ACA ribonucleoprotein complex non-core subunit NAF1</fullName>
    </recommendedName>
</protein>
<evidence type="ECO:0000313" key="11">
    <source>
        <dbReference type="Proteomes" id="UP001211065"/>
    </source>
</evidence>
<accession>A0AAD5XZ48</accession>
<sequence length="758" mass="86037">MVTEKLMEDLDLTLDDDKTLNLTEESFKFVTNTAEKSPAFEKQRLKLPNDNLKGNELYSEEIIDVALNPFSLPENLDIQDFPLKDDIITDSVLLPDIKTNVSIKDFKNIDKVEISVNNVNLDNNCSVSTLFSDTKDIISVNDESANEVVNLLETTKTESNSATISDAVELGIPQNPINNHINTPADVYAENIPLKKESEEGEFVNSTVKVTNDPGNVMANVVDDTIGYLEIKKKEADSEDDDDEEGEEEGEIVSEVELSSDDDESKESDDDLVIKSSRVVREKLLIDADDEESVNILKTKNEIEKLPPVQKITMDISPDVALACIGEYQNYVDDLLIIQSHNHINEEAVADVDTVVFREDRSAVGQIFDVFGPVIKPLYSIRFNSKEEILNLNLSKSEKFFIVKDISKFVPVNNLKKLKGSDASNLHDEEVKEEELEFSDDEMEAEFKKQLKSKKKGGKLHINSEGGNERNEFTDNEEMFDEAEISDNKRRGRDRDVGRMEDSERKRKNFKKKIDNYTKRSNGFKEENFRVENQREGRDGNNGRGGRGGRGRGAYNNNRNQFSKGTRKNFNSSDIRQHITNNSHVIQTHYQQEQKFGQAPQGQLPGEVKFMQYPNQYQLQSIQTRPVPQFHSQPHLQNVNQGQQQPFQDRYQQSPPFSQLPQGNGMQSQYQYQISQQLPLQRQQLPGQSYLMPQPFQNHGQYNLYQQPQVFVQNNGYSVTNSGYSNTVSNGINNGYPVSGTNILDILDSIQKSGVLKK</sequence>
<feature type="compositionally biased region" description="Acidic residues" evidence="9">
    <location>
        <begin position="237"/>
        <end position="271"/>
    </location>
</feature>
<name>A0AAD5XZ48_9FUNG</name>
<feature type="compositionally biased region" description="Basic and acidic residues" evidence="9">
    <location>
        <begin position="512"/>
        <end position="541"/>
    </location>
</feature>
<comment type="subcellular location">
    <subcellularLocation>
        <location evidence="1">Nucleus</location>
    </subcellularLocation>
</comment>
<dbReference type="GO" id="GO:0006364">
    <property type="term" value="P:rRNA processing"/>
    <property type="evidence" value="ECO:0007669"/>
    <property type="project" value="UniProtKB-KW"/>
</dbReference>
<evidence type="ECO:0000256" key="8">
    <source>
        <dbReference type="ARBA" id="ARBA00023242"/>
    </source>
</evidence>
<dbReference type="EMBL" id="JADGJW010000195">
    <property type="protein sequence ID" value="KAJ3222038.1"/>
    <property type="molecule type" value="Genomic_DNA"/>
</dbReference>
<dbReference type="PANTHER" id="PTHR31633">
    <property type="entry name" value="H/ACA RIBONUCLEOPROTEIN COMPLEX NON-CORE SUBUNIT NAF1"/>
    <property type="match status" value="1"/>
</dbReference>
<dbReference type="GO" id="GO:0000493">
    <property type="term" value="P:box H/ACA snoRNP assembly"/>
    <property type="evidence" value="ECO:0007669"/>
    <property type="project" value="InterPro"/>
</dbReference>
<dbReference type="PANTHER" id="PTHR31633:SF1">
    <property type="entry name" value="H_ACA RIBONUCLEOPROTEIN COMPLEX NON-CORE SUBUNIT NAF1"/>
    <property type="match status" value="1"/>
</dbReference>
<feature type="region of interest" description="Disordered" evidence="9">
    <location>
        <begin position="232"/>
        <end position="271"/>
    </location>
</feature>
<feature type="compositionally biased region" description="Low complexity" evidence="9">
    <location>
        <begin position="633"/>
        <end position="648"/>
    </location>
</feature>
<evidence type="ECO:0000313" key="10">
    <source>
        <dbReference type="EMBL" id="KAJ3222038.1"/>
    </source>
</evidence>
<evidence type="ECO:0000256" key="7">
    <source>
        <dbReference type="ARBA" id="ARBA00022884"/>
    </source>
</evidence>
<dbReference type="GO" id="GO:0005732">
    <property type="term" value="C:sno(s)RNA-containing ribonucleoprotein complex"/>
    <property type="evidence" value="ECO:0007669"/>
    <property type="project" value="InterPro"/>
</dbReference>
<comment type="similarity">
    <text evidence="2">Belongs to the NAF1 family.</text>
</comment>
<comment type="caution">
    <text evidence="10">The sequence shown here is derived from an EMBL/GenBank/DDBJ whole genome shotgun (WGS) entry which is preliminary data.</text>
</comment>
<dbReference type="InterPro" id="IPR040309">
    <property type="entry name" value="Naf1"/>
</dbReference>
<keyword evidence="8" id="KW-0539">Nucleus</keyword>
<evidence type="ECO:0000256" key="5">
    <source>
        <dbReference type="ARBA" id="ARBA00022552"/>
    </source>
</evidence>
<dbReference type="AlphaFoldDB" id="A0AAD5XZ48"/>
<feature type="region of interest" description="Disordered" evidence="9">
    <location>
        <begin position="632"/>
        <end position="668"/>
    </location>
</feature>
<keyword evidence="4" id="KW-0690">Ribosome biogenesis</keyword>
<evidence type="ECO:0000256" key="2">
    <source>
        <dbReference type="ARBA" id="ARBA00009801"/>
    </source>
</evidence>
<dbReference type="GO" id="GO:0005634">
    <property type="term" value="C:nucleus"/>
    <property type="evidence" value="ECO:0007669"/>
    <property type="project" value="UniProtKB-SubCell"/>
</dbReference>
<feature type="compositionally biased region" description="Basic residues" evidence="9">
    <location>
        <begin position="450"/>
        <end position="459"/>
    </location>
</feature>
<keyword evidence="5" id="KW-0698">rRNA processing</keyword>
<dbReference type="SUPFAM" id="SSF50447">
    <property type="entry name" value="Translation proteins"/>
    <property type="match status" value="1"/>
</dbReference>
<dbReference type="InterPro" id="IPR038664">
    <property type="entry name" value="Gar1/Naf1_Cbf5-bd_sf"/>
</dbReference>
<dbReference type="Gene3D" id="2.40.10.230">
    <property type="entry name" value="Probable tRNA pseudouridine synthase domain"/>
    <property type="match status" value="1"/>
</dbReference>
<feature type="compositionally biased region" description="Polar residues" evidence="9">
    <location>
        <begin position="650"/>
        <end position="666"/>
    </location>
</feature>
<keyword evidence="6" id="KW-0597">Phosphoprotein</keyword>
<dbReference type="GO" id="GO:0001522">
    <property type="term" value="P:pseudouridine synthesis"/>
    <property type="evidence" value="ECO:0007669"/>
    <property type="project" value="InterPro"/>
</dbReference>
<feature type="compositionally biased region" description="Basic and acidic residues" evidence="9">
    <location>
        <begin position="486"/>
        <end position="505"/>
    </location>
</feature>
<dbReference type="Pfam" id="PF04410">
    <property type="entry name" value="Gar1"/>
    <property type="match status" value="1"/>
</dbReference>
<keyword evidence="11" id="KW-1185">Reference proteome</keyword>
<evidence type="ECO:0000256" key="4">
    <source>
        <dbReference type="ARBA" id="ARBA00022517"/>
    </source>
</evidence>
<dbReference type="Proteomes" id="UP001211065">
    <property type="component" value="Unassembled WGS sequence"/>
</dbReference>
<gene>
    <name evidence="10" type="ORF">HK099_002776</name>
</gene>
<evidence type="ECO:0000256" key="1">
    <source>
        <dbReference type="ARBA" id="ARBA00004123"/>
    </source>
</evidence>
<keyword evidence="7" id="KW-0694">RNA-binding</keyword>
<evidence type="ECO:0000256" key="3">
    <source>
        <dbReference type="ARBA" id="ARBA00021438"/>
    </source>
</evidence>
<proteinExistence type="inferred from homology"/>
<dbReference type="GO" id="GO:0003723">
    <property type="term" value="F:RNA binding"/>
    <property type="evidence" value="ECO:0007669"/>
    <property type="project" value="UniProtKB-KW"/>
</dbReference>
<reference evidence="10" key="1">
    <citation type="submission" date="2020-05" db="EMBL/GenBank/DDBJ databases">
        <title>Phylogenomic resolution of chytrid fungi.</title>
        <authorList>
            <person name="Stajich J.E."/>
            <person name="Amses K."/>
            <person name="Simmons R."/>
            <person name="Seto K."/>
            <person name="Myers J."/>
            <person name="Bonds A."/>
            <person name="Quandt C.A."/>
            <person name="Barry K."/>
            <person name="Liu P."/>
            <person name="Grigoriev I."/>
            <person name="Longcore J.E."/>
            <person name="James T.Y."/>
        </authorList>
    </citation>
    <scope>NUCLEOTIDE SEQUENCE</scope>
    <source>
        <strain evidence="10">JEL0476</strain>
    </source>
</reference>